<dbReference type="PROSITE" id="PS50005">
    <property type="entry name" value="TPR"/>
    <property type="match status" value="1"/>
</dbReference>
<comment type="caution">
    <text evidence="4">The sequence shown here is derived from an EMBL/GenBank/DDBJ whole genome shotgun (WGS) entry which is preliminary data.</text>
</comment>
<dbReference type="GO" id="GO:0042834">
    <property type="term" value="F:peptidoglycan binding"/>
    <property type="evidence" value="ECO:0007669"/>
    <property type="project" value="InterPro"/>
</dbReference>
<dbReference type="InterPro" id="IPR011990">
    <property type="entry name" value="TPR-like_helical_dom_sf"/>
</dbReference>
<dbReference type="STRING" id="476157.GCA_001663155_02363"/>
<feature type="signal peptide" evidence="2">
    <location>
        <begin position="1"/>
        <end position="25"/>
    </location>
</feature>
<evidence type="ECO:0000256" key="1">
    <source>
        <dbReference type="PROSITE-ProRule" id="PRU00339"/>
    </source>
</evidence>
<keyword evidence="5" id="KW-1185">Reference proteome</keyword>
<feature type="chain" id="PRO_5021836571" evidence="2">
    <location>
        <begin position="26"/>
        <end position="457"/>
    </location>
</feature>
<dbReference type="Gene3D" id="1.25.40.10">
    <property type="entry name" value="Tetratricopeptide repeat domain"/>
    <property type="match status" value="1"/>
</dbReference>
<dbReference type="InterPro" id="IPR019734">
    <property type="entry name" value="TPR_rpt"/>
</dbReference>
<dbReference type="Pfam" id="PF05036">
    <property type="entry name" value="SPOR"/>
    <property type="match status" value="1"/>
</dbReference>
<dbReference type="PROSITE" id="PS51257">
    <property type="entry name" value="PROKAR_LIPOPROTEIN"/>
    <property type="match status" value="1"/>
</dbReference>
<feature type="repeat" description="TPR" evidence="1">
    <location>
        <begin position="69"/>
        <end position="102"/>
    </location>
</feature>
<name>A0A562UUU8_9SPHN</name>
<sequence>MSKTAHNTPKIALALSTALVSITLAGCTTSAAPPASASLAKAQAAIEKGKASKAVEHAEAAVLADPRNATNRALLGAAYLEAGRFQAAATSFGDALELGDSDTRTVLSYALAQTALGNNIRAIRVLDQYEQDLDPADRGLALALAGEPRDGVRVLSNALRAGQNSAKVRQNLAYAYALEGNWRAARVMAAEDVPADLVSQRIAEWAAQARPEAFQQRVAGLLQVTPTYDAGQPLQLALGNFQSQDVLVAEAAQDAVDPEVAVAETKSVELASIDPQVSAPVVPAPVAPAQPEAKAPAVAQPVRVAAAPAASTPSVTRASVTSNPVVQELPASYEAPETKPASRWAANTSQRRMAATSNASDGTHLVQLGSFYTREGAERAWTIYQSRHSQLDGRDLVITQAEVGGKTYFRVAAAGFDANSAAVMCGTIKASGNGCIAHAESRPLPGAVDRGVRLASR</sequence>
<keyword evidence="2" id="KW-0732">Signal</keyword>
<reference evidence="4 5" key="1">
    <citation type="submission" date="2019-07" db="EMBL/GenBank/DDBJ databases">
        <title>Genomic Encyclopedia of Archaeal and Bacterial Type Strains, Phase II (KMG-II): from individual species to whole genera.</title>
        <authorList>
            <person name="Goeker M."/>
        </authorList>
    </citation>
    <scope>NUCLEOTIDE SEQUENCE [LARGE SCALE GENOMIC DNA]</scope>
    <source>
        <strain evidence="4 5">ATCC BAA-2084</strain>
    </source>
</reference>
<evidence type="ECO:0000313" key="4">
    <source>
        <dbReference type="EMBL" id="TWJ09357.1"/>
    </source>
</evidence>
<proteinExistence type="predicted"/>
<dbReference type="AlphaFoldDB" id="A0A562UUU8"/>
<dbReference type="RefSeq" id="WP_067601509.1">
    <property type="nucleotide sequence ID" value="NZ_CP015963.1"/>
</dbReference>
<dbReference type="InterPro" id="IPR007730">
    <property type="entry name" value="SPOR-like_dom"/>
</dbReference>
<evidence type="ECO:0000313" key="5">
    <source>
        <dbReference type="Proteomes" id="UP000320547"/>
    </source>
</evidence>
<protein>
    <submittedName>
        <fullName evidence="4">Sporulation related protein</fullName>
    </submittedName>
</protein>
<gene>
    <name evidence="4" type="ORF">JN10_0988</name>
</gene>
<dbReference type="Proteomes" id="UP000320547">
    <property type="component" value="Unassembled WGS sequence"/>
</dbReference>
<feature type="domain" description="SPOR" evidence="3">
    <location>
        <begin position="361"/>
        <end position="436"/>
    </location>
</feature>
<keyword evidence="1" id="KW-0802">TPR repeat</keyword>
<accession>A0A562UUU8</accession>
<evidence type="ECO:0000256" key="2">
    <source>
        <dbReference type="SAM" id="SignalP"/>
    </source>
</evidence>
<evidence type="ECO:0000259" key="3">
    <source>
        <dbReference type="Pfam" id="PF05036"/>
    </source>
</evidence>
<organism evidence="4 5">
    <name type="scientific">Altererythrobacter ishigakiensis</name>
    <dbReference type="NCBI Taxonomy" id="476157"/>
    <lineage>
        <taxon>Bacteria</taxon>
        <taxon>Pseudomonadati</taxon>
        <taxon>Pseudomonadota</taxon>
        <taxon>Alphaproteobacteria</taxon>
        <taxon>Sphingomonadales</taxon>
        <taxon>Erythrobacteraceae</taxon>
        <taxon>Altererythrobacter</taxon>
    </lineage>
</organism>
<dbReference type="SUPFAM" id="SSF48452">
    <property type="entry name" value="TPR-like"/>
    <property type="match status" value="1"/>
</dbReference>
<dbReference type="EMBL" id="VLLK01000001">
    <property type="protein sequence ID" value="TWJ09357.1"/>
    <property type="molecule type" value="Genomic_DNA"/>
</dbReference>
<dbReference type="OrthoDB" id="7388953at2"/>